<dbReference type="Pfam" id="PF01494">
    <property type="entry name" value="FAD_binding_3"/>
    <property type="match status" value="1"/>
</dbReference>
<reference evidence="8 9" key="1">
    <citation type="submission" date="2018-11" db="EMBL/GenBank/DDBJ databases">
        <title>Genome sequence of Saitozyma podzolica DSM 27192.</title>
        <authorList>
            <person name="Aliyu H."/>
            <person name="Gorte O."/>
            <person name="Ochsenreither K."/>
        </authorList>
    </citation>
    <scope>NUCLEOTIDE SEQUENCE [LARGE SCALE GENOMIC DNA]</scope>
    <source>
        <strain evidence="8 9">DSM 27192</strain>
    </source>
</reference>
<evidence type="ECO:0000256" key="1">
    <source>
        <dbReference type="ARBA" id="ARBA00007992"/>
    </source>
</evidence>
<protein>
    <recommendedName>
        <fullName evidence="7">FAD-binding domain-containing protein</fullName>
    </recommendedName>
</protein>
<name>A0A427XZ29_9TREE</name>
<sequence length="549" mass="60131">MVPDPAGPPGAHDPGGASARAVHAKADIMNTTRSPHCLESPSRLGQRRPRRMDRPEYILLEHAEASVVRCTFSHLAFSSSRRISTENTPPPSPKTKDNSLTMAPPLADLNIHIIGAGMGGMGCALSLARQGFTNIHVWESATALGEVGAGINIVPNLARILERWGVLHIAQAEGVALDGASVLNCATDETLTTVDFQYMSDEFGYPFLVVHRKALQKCLVSGAMDSGVVKLHLNKVVSEYDFENTRFLVQDRQKVPAGDEINGITEPQYVDADVILAADGVRSKARGAMLQRKGEVDSVVDTGQAAYRIMVRRSMINEDPELLPFFTGSHSYRWIGEKRHIIAYPIDSHDLFNMSTAHPDRRFVEADSWTATGSKKEMLEVFHDFCPRVQKLLSLVPEGDVLEWKLRVHEPLSTWVDHNVALVGDACHPTLPHLAQGAAQAVEDAAVLGVVLSRITDRKDINKALQVYQAVRKPRADWAVMTAAANGKGLHLGAGKDKDARDAAFKAADKKGGANPDKQIDRDVQRTLYSHDCAKEAEIQFEELFKQAV</sequence>
<keyword evidence="5" id="KW-0503">Monooxygenase</keyword>
<dbReference type="OrthoDB" id="9993796at2759"/>
<dbReference type="PRINTS" id="PR00420">
    <property type="entry name" value="RNGMNOXGNASE"/>
</dbReference>
<dbReference type="AlphaFoldDB" id="A0A427XZ29"/>
<dbReference type="EMBL" id="RSCD01000022">
    <property type="protein sequence ID" value="RSH84081.1"/>
    <property type="molecule type" value="Genomic_DNA"/>
</dbReference>
<dbReference type="SUPFAM" id="SSF51905">
    <property type="entry name" value="FAD/NAD(P)-binding domain"/>
    <property type="match status" value="1"/>
</dbReference>
<keyword evidence="2" id="KW-0285">Flavoprotein</keyword>
<feature type="compositionally biased region" description="Low complexity" evidence="6">
    <location>
        <begin position="9"/>
        <end position="19"/>
    </location>
</feature>
<dbReference type="GO" id="GO:0004497">
    <property type="term" value="F:monooxygenase activity"/>
    <property type="evidence" value="ECO:0007669"/>
    <property type="project" value="UniProtKB-KW"/>
</dbReference>
<keyword evidence="9" id="KW-1185">Reference proteome</keyword>
<dbReference type="Gene3D" id="3.50.50.60">
    <property type="entry name" value="FAD/NAD(P)-binding domain"/>
    <property type="match status" value="1"/>
</dbReference>
<feature type="region of interest" description="Disordered" evidence="6">
    <location>
        <begin position="80"/>
        <end position="101"/>
    </location>
</feature>
<dbReference type="GO" id="GO:0071949">
    <property type="term" value="F:FAD binding"/>
    <property type="evidence" value="ECO:0007669"/>
    <property type="project" value="InterPro"/>
</dbReference>
<dbReference type="FunFam" id="3.50.50.60:FF:000115">
    <property type="entry name" value="Salicylate hydroxylase, putative"/>
    <property type="match status" value="1"/>
</dbReference>
<comment type="caution">
    <text evidence="8">The sequence shown here is derived from an EMBL/GenBank/DDBJ whole genome shotgun (WGS) entry which is preliminary data.</text>
</comment>
<dbReference type="InterPro" id="IPR036188">
    <property type="entry name" value="FAD/NAD-bd_sf"/>
</dbReference>
<evidence type="ECO:0000256" key="5">
    <source>
        <dbReference type="ARBA" id="ARBA00023033"/>
    </source>
</evidence>
<keyword evidence="4" id="KW-0560">Oxidoreductase</keyword>
<accession>A0A427XZ29</accession>
<feature type="region of interest" description="Disordered" evidence="6">
    <location>
        <begin position="1"/>
        <end position="50"/>
    </location>
</feature>
<dbReference type="Proteomes" id="UP000279259">
    <property type="component" value="Unassembled WGS sequence"/>
</dbReference>
<feature type="domain" description="FAD-binding" evidence="7">
    <location>
        <begin position="110"/>
        <end position="481"/>
    </location>
</feature>
<dbReference type="PANTHER" id="PTHR13789">
    <property type="entry name" value="MONOOXYGENASE"/>
    <property type="match status" value="1"/>
</dbReference>
<evidence type="ECO:0000256" key="6">
    <source>
        <dbReference type="SAM" id="MobiDB-lite"/>
    </source>
</evidence>
<keyword evidence="3" id="KW-0274">FAD</keyword>
<evidence type="ECO:0000256" key="2">
    <source>
        <dbReference type="ARBA" id="ARBA00022630"/>
    </source>
</evidence>
<evidence type="ECO:0000256" key="3">
    <source>
        <dbReference type="ARBA" id="ARBA00022827"/>
    </source>
</evidence>
<evidence type="ECO:0000313" key="8">
    <source>
        <dbReference type="EMBL" id="RSH84081.1"/>
    </source>
</evidence>
<dbReference type="STRING" id="1890683.A0A427XZ29"/>
<proteinExistence type="inferred from homology"/>
<evidence type="ECO:0000313" key="9">
    <source>
        <dbReference type="Proteomes" id="UP000279259"/>
    </source>
</evidence>
<evidence type="ECO:0000256" key="4">
    <source>
        <dbReference type="ARBA" id="ARBA00023002"/>
    </source>
</evidence>
<dbReference type="InterPro" id="IPR002938">
    <property type="entry name" value="FAD-bd"/>
</dbReference>
<comment type="similarity">
    <text evidence="1">Belongs to the paxM FAD-dependent monooxygenase family.</text>
</comment>
<dbReference type="SUPFAM" id="SSF54373">
    <property type="entry name" value="FAD-linked reductases, C-terminal domain"/>
    <property type="match status" value="1"/>
</dbReference>
<evidence type="ECO:0000259" key="7">
    <source>
        <dbReference type="Pfam" id="PF01494"/>
    </source>
</evidence>
<dbReference type="PANTHER" id="PTHR13789:SF147">
    <property type="entry name" value="PUTATIVE (AFU_ORTHOLOGUE AFUA_2G01950)-RELATED"/>
    <property type="match status" value="1"/>
</dbReference>
<dbReference type="InterPro" id="IPR050493">
    <property type="entry name" value="FAD-dep_Monooxygenase_BioMet"/>
</dbReference>
<gene>
    <name evidence="8" type="ORF">EHS25_005326</name>
</gene>
<organism evidence="8 9">
    <name type="scientific">Saitozyma podzolica</name>
    <dbReference type="NCBI Taxonomy" id="1890683"/>
    <lineage>
        <taxon>Eukaryota</taxon>
        <taxon>Fungi</taxon>
        <taxon>Dikarya</taxon>
        <taxon>Basidiomycota</taxon>
        <taxon>Agaricomycotina</taxon>
        <taxon>Tremellomycetes</taxon>
        <taxon>Tremellales</taxon>
        <taxon>Trimorphomycetaceae</taxon>
        <taxon>Saitozyma</taxon>
    </lineage>
</organism>